<dbReference type="EMBL" id="VUNC01000008">
    <property type="protein sequence ID" value="MST73259.1"/>
    <property type="molecule type" value="Genomic_DNA"/>
</dbReference>
<evidence type="ECO:0000259" key="2">
    <source>
        <dbReference type="Pfam" id="PF25796"/>
    </source>
</evidence>
<dbReference type="Pfam" id="PF25796">
    <property type="entry name" value="BREX_BrxC_4th"/>
    <property type="match status" value="1"/>
</dbReference>
<feature type="domain" description="Probable ATP-binding protein BrxC 4th six-stranded beta-sheet" evidence="2">
    <location>
        <begin position="577"/>
        <end position="738"/>
    </location>
</feature>
<keyword evidence="4" id="KW-1185">Reference proteome</keyword>
<evidence type="ECO:0000256" key="1">
    <source>
        <dbReference type="SAM" id="MobiDB-lite"/>
    </source>
</evidence>
<feature type="region of interest" description="Disordered" evidence="1">
    <location>
        <begin position="1117"/>
        <end position="1166"/>
    </location>
</feature>
<dbReference type="InterPro" id="IPR058036">
    <property type="entry name" value="BREX_BrxC_4th"/>
</dbReference>
<evidence type="ECO:0000313" key="4">
    <source>
        <dbReference type="Proteomes" id="UP000469325"/>
    </source>
</evidence>
<dbReference type="SUPFAM" id="SSF52540">
    <property type="entry name" value="P-loop containing nucleoside triphosphate hydrolases"/>
    <property type="match status" value="1"/>
</dbReference>
<comment type="caution">
    <text evidence="3">The sequence shown here is derived from an EMBL/GenBank/DDBJ whole genome shotgun (WGS) entry which is preliminary data.</text>
</comment>
<dbReference type="RefSeq" id="WP_154435944.1">
    <property type="nucleotide sequence ID" value="NZ_VUNC01000008.1"/>
</dbReference>
<dbReference type="Proteomes" id="UP000469325">
    <property type="component" value="Unassembled WGS sequence"/>
</dbReference>
<dbReference type="NCBIfam" id="NF033441">
    <property type="entry name" value="BREX_BrxC"/>
    <property type="match status" value="1"/>
</dbReference>
<dbReference type="InterPro" id="IPR027417">
    <property type="entry name" value="P-loop_NTPase"/>
</dbReference>
<organism evidence="3 4">
    <name type="scientific">Olsenella porci</name>
    <dbReference type="NCBI Taxonomy" id="2652279"/>
    <lineage>
        <taxon>Bacteria</taxon>
        <taxon>Bacillati</taxon>
        <taxon>Actinomycetota</taxon>
        <taxon>Coriobacteriia</taxon>
        <taxon>Coriobacteriales</taxon>
        <taxon>Atopobiaceae</taxon>
        <taxon>Olsenella</taxon>
    </lineage>
</organism>
<reference evidence="3 4" key="1">
    <citation type="submission" date="2019-08" db="EMBL/GenBank/DDBJ databases">
        <title>In-depth cultivation of the pig gut microbiome towards novel bacterial diversity and tailored functional studies.</title>
        <authorList>
            <person name="Wylensek D."/>
            <person name="Hitch T.C.A."/>
            <person name="Clavel T."/>
        </authorList>
    </citation>
    <scope>NUCLEOTIDE SEQUENCE [LARGE SCALE GENOMIC DNA]</scope>
    <source>
        <strain evidence="3 4">CA-Schmier-601-WT-1</strain>
    </source>
</reference>
<dbReference type="AlphaFoldDB" id="A0A6N7XTN6"/>
<dbReference type="InterPro" id="IPR047679">
    <property type="entry name" value="BREX_BrxC"/>
</dbReference>
<protein>
    <submittedName>
        <fullName evidence="3">BREX system P-loop protein BrxC</fullName>
    </submittedName>
</protein>
<proteinExistence type="predicted"/>
<accession>A0A6N7XTN6</accession>
<gene>
    <name evidence="3" type="primary">brxC</name>
    <name evidence="3" type="ORF">FYJ68_09110</name>
</gene>
<sequence length="1196" mass="133234">MLLRDAFEKDIYRAIDPVVKANETDDAHLANELEEFVVTNEVRQHLLDFLDEYNEPASVSNGAWISGFFGSGKSHLLKILAAALENREVTDADGTTRHTMDYLVPKVADMPALASAMELAPRRHPSESVIFNIDSYAPNSGRAETGALLSAFIKAFNHHCGYFDGDQQHIAKMEYDLDQEGRLDAFRSAVEARVPNKDWEKIRKSAPLYRRQISAAFDEVSGNPEGYTTDVVRDYKEDYHPDIRMFAQRVAEYIRSKGQRGYRVNFFVDEVGQFIAQNANLMVNLQTIAEELDRYCGGDSWVIVTSQENMDDIVGQMKSISANDFSKIQARFHVKMPLTSSDAKEVIRDRLLAKKDEDRVDFEALYERYRGDFGVLFDFADGAKTYKSYQDCDEFCSTYPFVPYQFELFMSAMRGLSDHNCFTGRHNSTGARSMLGVFQMVAERICDEGASTQDGTLAPFDYMFEGLRNDLRGEVYADITTAEDQLDDKCAVRLLKALLLVKYIDDFRATPANLRVLLYGSFKENTSELNQRIHGALDELERQVYVRRNGNVYEYLTNDEKEVEQEISNLVLPEKEIRDVIADLFREVCGVTKVSYRSGSFEHAYPYNLRIDGEAVGLQRNDLTLNLVTDYEADGLFADQVPTPPKTLTVALRGARDFLHDVGTYKKTDHYTHVNSGATEVRQAIIVDKQTANLKLQRTLVGQLRDLLTHATYNAGGVDVTGQVTGAGRDAVNSALLELVRRSYTGLQQITCNYTDNDIYSQVTNAQMGLGGALEDYCQSVLARVKMTPGTVTVAGDGVGSLTSWFSKNEYGWPEVAVRSAVARLYVANRIEVRKAGMVLDGTQLAEALARKRDLDKLTIKVVEEVSPERMGQIQRAFRAFAGTNPKETDPKSISAELAHVADDLAVDAARSEVDARHYPFAAQFDAALKRVRECAEKARDRSWVVGSFPERAPELAQASEDLKKMTAFCSGSPMAVRWKELRDFLGQKLPALVGLDLDQEGIDEIRSVVEDPDCYRSGRIPGAYKAMQRVQADADERIAGLRGRALSDLAAYRSTYEQSYDLAALPEERRASFERVFDTARGQLESMSSPLAIRSFVDTFKDRNAGALIALLRKPAPEPAATGTSAEKPAEGGGATAPAAEPPKPRQPRTVSVRRLDTSGFGRPVIGSAEDADEYLATLRASIIEALDRGETVTV</sequence>
<evidence type="ECO:0000313" key="3">
    <source>
        <dbReference type="EMBL" id="MST73259.1"/>
    </source>
</evidence>
<name>A0A6N7XTN6_9ACTN</name>